<reference evidence="1" key="1">
    <citation type="journal article" date="2014" name="Int. J. Syst. Evol. Microbiol.">
        <title>Complete genome sequence of Corynebacterium casei LMG S-19264T (=DSM 44701T), isolated from a smear-ripened cheese.</title>
        <authorList>
            <consortium name="US DOE Joint Genome Institute (JGI-PGF)"/>
            <person name="Walter F."/>
            <person name="Albersmeier A."/>
            <person name="Kalinowski J."/>
            <person name="Ruckert C."/>
        </authorList>
    </citation>
    <scope>NUCLEOTIDE SEQUENCE</scope>
    <source>
        <strain evidence="1">VKM Ac-1321</strain>
    </source>
</reference>
<dbReference type="EMBL" id="BSFP01000037">
    <property type="protein sequence ID" value="GLL03722.1"/>
    <property type="molecule type" value="Genomic_DNA"/>
</dbReference>
<reference evidence="1" key="2">
    <citation type="submission" date="2023-01" db="EMBL/GenBank/DDBJ databases">
        <authorList>
            <person name="Sun Q."/>
            <person name="Evtushenko L."/>
        </authorList>
    </citation>
    <scope>NUCLEOTIDE SEQUENCE</scope>
    <source>
        <strain evidence="1">VKM Ac-1321</strain>
    </source>
</reference>
<gene>
    <name evidence="1" type="ORF">GCM10017581_054680</name>
</gene>
<accession>A0A9W6KKF2</accession>
<dbReference type="AlphaFoldDB" id="A0A9W6KKF2"/>
<proteinExistence type="predicted"/>
<organism evidence="1 2">
    <name type="scientific">Dactylosporangium matsuzakiense</name>
    <dbReference type="NCBI Taxonomy" id="53360"/>
    <lineage>
        <taxon>Bacteria</taxon>
        <taxon>Bacillati</taxon>
        <taxon>Actinomycetota</taxon>
        <taxon>Actinomycetes</taxon>
        <taxon>Micromonosporales</taxon>
        <taxon>Micromonosporaceae</taxon>
        <taxon>Dactylosporangium</taxon>
    </lineage>
</organism>
<protein>
    <submittedName>
        <fullName evidence="1">Uncharacterized protein</fullName>
    </submittedName>
</protein>
<comment type="caution">
    <text evidence="1">The sequence shown here is derived from an EMBL/GenBank/DDBJ whole genome shotgun (WGS) entry which is preliminary data.</text>
</comment>
<dbReference type="Proteomes" id="UP001143480">
    <property type="component" value="Unassembled WGS sequence"/>
</dbReference>
<evidence type="ECO:0000313" key="1">
    <source>
        <dbReference type="EMBL" id="GLL03722.1"/>
    </source>
</evidence>
<evidence type="ECO:0000313" key="2">
    <source>
        <dbReference type="Proteomes" id="UP001143480"/>
    </source>
</evidence>
<dbReference type="RefSeq" id="WP_271189543.1">
    <property type="nucleotide sequence ID" value="NZ_BSFP01000037.1"/>
</dbReference>
<name>A0A9W6KKF2_9ACTN</name>
<keyword evidence="2" id="KW-1185">Reference proteome</keyword>
<sequence length="261" mass="27810">MDDIDDRAWLEQLDLITAWGEASAANQTPPPAAAELWAQARRHSGLRLPDRPDPVLLAQLRAAFTRGRFPAHIDLAALAAAVRARGHDATVAHTGGGVAVLYAGRRAPDRHGDLRWSAAVGPGRYPGRDTDFPIADPADCYLGPDDDDTWGIRVPPGWTLDLLTDLTTAVIAEVEADRARFTQAADAARDAMLAAFTAHYPHADPTPVAADDTFNRACTTLLAGWLDEHLPGDRRPPAHLAALAARTPTGPGDAAEPAGQR</sequence>